<dbReference type="EMBL" id="ML179638">
    <property type="protein sequence ID" value="THU83838.1"/>
    <property type="molecule type" value="Genomic_DNA"/>
</dbReference>
<accession>A0A4S8L6T7</accession>
<feature type="region of interest" description="Disordered" evidence="1">
    <location>
        <begin position="52"/>
        <end position="91"/>
    </location>
</feature>
<dbReference type="AlphaFoldDB" id="A0A4S8L6T7"/>
<feature type="compositionally biased region" description="Low complexity" evidence="1">
    <location>
        <begin position="53"/>
        <end position="86"/>
    </location>
</feature>
<proteinExistence type="predicted"/>
<gene>
    <name evidence="2" type="ORF">K435DRAFT_420249</name>
</gene>
<evidence type="ECO:0000313" key="2">
    <source>
        <dbReference type="EMBL" id="THU83838.1"/>
    </source>
</evidence>
<dbReference type="Proteomes" id="UP000297245">
    <property type="component" value="Unassembled WGS sequence"/>
</dbReference>
<sequence length="176" mass="19065">MGRLSLGSVSGSGAPRQISETTLHVTPLSSSLCSPYGTRLVAFEGSLFSLKNPSSSPSTVTTPINGHPYLHSSSTSSTVSTPSHYPHTPHSRVRLNNRQSLYSKSCPSHSNRKAMIANQRSTRSGVFGRYLVNRINGHLGRFFRSFWSLILWLGFGEFWRRSGILGVGIGNGVGAT</sequence>
<evidence type="ECO:0000256" key="1">
    <source>
        <dbReference type="SAM" id="MobiDB-lite"/>
    </source>
</evidence>
<keyword evidence="3" id="KW-1185">Reference proteome</keyword>
<reference evidence="2 3" key="1">
    <citation type="journal article" date="2019" name="Nat. Ecol. Evol.">
        <title>Megaphylogeny resolves global patterns of mushroom evolution.</title>
        <authorList>
            <person name="Varga T."/>
            <person name="Krizsan K."/>
            <person name="Foldi C."/>
            <person name="Dima B."/>
            <person name="Sanchez-Garcia M."/>
            <person name="Sanchez-Ramirez S."/>
            <person name="Szollosi G.J."/>
            <person name="Szarkandi J.G."/>
            <person name="Papp V."/>
            <person name="Albert L."/>
            <person name="Andreopoulos W."/>
            <person name="Angelini C."/>
            <person name="Antonin V."/>
            <person name="Barry K.W."/>
            <person name="Bougher N.L."/>
            <person name="Buchanan P."/>
            <person name="Buyck B."/>
            <person name="Bense V."/>
            <person name="Catcheside P."/>
            <person name="Chovatia M."/>
            <person name="Cooper J."/>
            <person name="Damon W."/>
            <person name="Desjardin D."/>
            <person name="Finy P."/>
            <person name="Geml J."/>
            <person name="Haridas S."/>
            <person name="Hughes K."/>
            <person name="Justo A."/>
            <person name="Karasinski D."/>
            <person name="Kautmanova I."/>
            <person name="Kiss B."/>
            <person name="Kocsube S."/>
            <person name="Kotiranta H."/>
            <person name="LaButti K.M."/>
            <person name="Lechner B.E."/>
            <person name="Liimatainen K."/>
            <person name="Lipzen A."/>
            <person name="Lukacs Z."/>
            <person name="Mihaltcheva S."/>
            <person name="Morgado L.N."/>
            <person name="Niskanen T."/>
            <person name="Noordeloos M.E."/>
            <person name="Ohm R.A."/>
            <person name="Ortiz-Santana B."/>
            <person name="Ovrebo C."/>
            <person name="Racz N."/>
            <person name="Riley R."/>
            <person name="Savchenko A."/>
            <person name="Shiryaev A."/>
            <person name="Soop K."/>
            <person name="Spirin V."/>
            <person name="Szebenyi C."/>
            <person name="Tomsovsky M."/>
            <person name="Tulloss R.E."/>
            <person name="Uehling J."/>
            <person name="Grigoriev I.V."/>
            <person name="Vagvolgyi C."/>
            <person name="Papp T."/>
            <person name="Martin F.M."/>
            <person name="Miettinen O."/>
            <person name="Hibbett D.S."/>
            <person name="Nagy L.G."/>
        </authorList>
    </citation>
    <scope>NUCLEOTIDE SEQUENCE [LARGE SCALE GENOMIC DNA]</scope>
    <source>
        <strain evidence="2 3">CBS 962.96</strain>
    </source>
</reference>
<name>A0A4S8L6T7_DENBC</name>
<protein>
    <submittedName>
        <fullName evidence="2">Uncharacterized protein</fullName>
    </submittedName>
</protein>
<organism evidence="2 3">
    <name type="scientific">Dendrothele bispora (strain CBS 962.96)</name>
    <dbReference type="NCBI Taxonomy" id="1314807"/>
    <lineage>
        <taxon>Eukaryota</taxon>
        <taxon>Fungi</taxon>
        <taxon>Dikarya</taxon>
        <taxon>Basidiomycota</taxon>
        <taxon>Agaricomycotina</taxon>
        <taxon>Agaricomycetes</taxon>
        <taxon>Agaricomycetidae</taxon>
        <taxon>Agaricales</taxon>
        <taxon>Agaricales incertae sedis</taxon>
        <taxon>Dendrothele</taxon>
    </lineage>
</organism>
<evidence type="ECO:0000313" key="3">
    <source>
        <dbReference type="Proteomes" id="UP000297245"/>
    </source>
</evidence>